<evidence type="ECO:0000313" key="2">
    <source>
        <dbReference type="Proteomes" id="UP000838756"/>
    </source>
</evidence>
<accession>A0A8S4SEG4</accession>
<protein>
    <submittedName>
        <fullName evidence="1">Jg4933 protein</fullName>
    </submittedName>
</protein>
<reference evidence="1" key="1">
    <citation type="submission" date="2022-03" db="EMBL/GenBank/DDBJ databases">
        <authorList>
            <person name="Lindestad O."/>
        </authorList>
    </citation>
    <scope>NUCLEOTIDE SEQUENCE</scope>
</reference>
<name>A0A8S4SEG4_9NEOP</name>
<dbReference type="Proteomes" id="UP000838756">
    <property type="component" value="Unassembled WGS sequence"/>
</dbReference>
<proteinExistence type="predicted"/>
<dbReference type="EMBL" id="CAKXAJ010026290">
    <property type="protein sequence ID" value="CAH2265683.1"/>
    <property type="molecule type" value="Genomic_DNA"/>
</dbReference>
<gene>
    <name evidence="1" type="primary">jg4933</name>
    <name evidence="1" type="ORF">PAEG_LOCUS25021</name>
</gene>
<sequence>MALQKSCIALGEVFTKNADIYNFQKLMFGPRSPSTITRSNEDLPIVMVERITTVIQFPYTCLLLFSWRSDERCVLDPYSTRAEIYGDV</sequence>
<organism evidence="1 2">
    <name type="scientific">Pararge aegeria aegeria</name>
    <dbReference type="NCBI Taxonomy" id="348720"/>
    <lineage>
        <taxon>Eukaryota</taxon>
        <taxon>Metazoa</taxon>
        <taxon>Ecdysozoa</taxon>
        <taxon>Arthropoda</taxon>
        <taxon>Hexapoda</taxon>
        <taxon>Insecta</taxon>
        <taxon>Pterygota</taxon>
        <taxon>Neoptera</taxon>
        <taxon>Endopterygota</taxon>
        <taxon>Lepidoptera</taxon>
        <taxon>Glossata</taxon>
        <taxon>Ditrysia</taxon>
        <taxon>Papilionoidea</taxon>
        <taxon>Nymphalidae</taxon>
        <taxon>Satyrinae</taxon>
        <taxon>Satyrini</taxon>
        <taxon>Parargina</taxon>
        <taxon>Pararge</taxon>
    </lineage>
</organism>
<keyword evidence="2" id="KW-1185">Reference proteome</keyword>
<comment type="caution">
    <text evidence="1">The sequence shown here is derived from an EMBL/GenBank/DDBJ whole genome shotgun (WGS) entry which is preliminary data.</text>
</comment>
<dbReference type="AlphaFoldDB" id="A0A8S4SEG4"/>
<evidence type="ECO:0000313" key="1">
    <source>
        <dbReference type="EMBL" id="CAH2265683.1"/>
    </source>
</evidence>